<dbReference type="Pfam" id="PF00226">
    <property type="entry name" value="DnaJ"/>
    <property type="match status" value="1"/>
</dbReference>
<evidence type="ECO:0000313" key="4">
    <source>
        <dbReference type="EMBL" id="OVA16235.1"/>
    </source>
</evidence>
<sequence length="1289" mass="140778">MRKLNIGRETKERVVNLNSDEVSKNHGFVFGTSSRKNPGLDENNVSKLPDEMRKLNIESSGTSDGGEKTKDANFSSQVNGNNTFIFGSSNTIPDTVFQNTVFKPPHEMNELKIEDCGNPGAVEKTKGTNFSSKTNDTSTFSSGGCKNFAGSMSGSSENTLPDEMKKLNIQGSRSGDEPENTKDAFFQSDEKKTFGFESDKNNAYSIYGSIESMLPGEMKKLNIGRRTGDTGVFNDSTGGYSIPTSFTFQAGVQGKNSGVGSVPNSDSKLGEASTSSSLFSSSAYGFQSVGNTFEVPSMDGAEKKVGFSLTSSQEGFRTPDFEATKHANLCSSMGNLASGLNKNLEFSAKKAAKDTGLKKRKGKLKQNAPVHQWLGRDYFSRASSSQENPESPGSYSPMDFSPYQETLAADQFSREASVASDEFFHSDTKCASTDAHPSVSMDATDEDMVTATENLNINKDDLKCGELNEGRSYSFERGDGAKCPAEEFVSGAESDCLRSTSEKVDTDSDVDASVATRKTEANISSETERKACDDRTQFCFASRSDNVSNANFAFASSPSAQGNLSIPKHHYRKKNGRKVGQDSHASGSNAKFHVASPCMPLFPLSGIVSQSVPGRDKIEDSSISQSKENYRSEAGKEPVVKEVFTSGDDAITAALEACEKWRLRGNQAYAKGNLSKAESYYTRGVNCVSRKEASKSCLKALVLCYSNRAAARMTLGRLREALGDCKEAVAIDPNFYKCQIRAANCHLALGEIEDALGYFKKCVQSGDVCLDRKVIIEASDGLHKAQKVAGYIDRCAELLDQRKFCDAENALKIIAEALLISPHSEKLVEMKAESLFMLRRYEEVLHLCDQTLGSASFNANGQSENSDGPESIKNSHTRFWCWCLIAKSYFYLGRLEEALDFLDKLEQVGFATEKHGINNVKASISSSVTVQELLRHKAAGNEAFQSGKYSEAVEHYTAAVSCNVESRPFAAICFCNRAAAYQALGQITDAIADCSLAIALDGNYPKAISRRATLHEMIRDYGKAASDLQRLISLLEKQAEDKAKESGKLGRSTSILNDLRQARLRLSRMEEEARKEIPLNMYLILGIEPSGEASDIKMAYRKAALRHHPDKAGQFLARTENGDDGLWKEIAEEVYRDADRLFKIIGEAYAMLSDSAKKGTGNNTTGSGSGTEICGTGTAKSVPVWFPGKSVHGMILKRRLGTHIRKAMETAVVQDVQVIPAAHMRDVAAADGSGRLLEIIQAFSCSLANEEKDFRFKVSANERPLQQSKKDRIQMLQMLNRSQHLLRSL</sequence>
<dbReference type="PRINTS" id="PR00625">
    <property type="entry name" value="JDOMAIN"/>
</dbReference>
<accession>A0A200R0J7</accession>
<dbReference type="PROSITE" id="PS50076">
    <property type="entry name" value="DNAJ_2"/>
    <property type="match status" value="1"/>
</dbReference>
<evidence type="ECO:0000259" key="3">
    <source>
        <dbReference type="PROSITE" id="PS50076"/>
    </source>
</evidence>
<dbReference type="SMART" id="SM00028">
    <property type="entry name" value="TPR"/>
    <property type="match status" value="7"/>
</dbReference>
<dbReference type="InterPro" id="IPR011990">
    <property type="entry name" value="TPR-like_helical_dom_sf"/>
</dbReference>
<evidence type="ECO:0000313" key="5">
    <source>
        <dbReference type="Proteomes" id="UP000195402"/>
    </source>
</evidence>
<dbReference type="SUPFAM" id="SSF46565">
    <property type="entry name" value="Chaperone J-domain"/>
    <property type="match status" value="1"/>
</dbReference>
<dbReference type="PANTHER" id="PTHR45181">
    <property type="entry name" value="HEAT SHOCK PROTEIN DNAJ WITH TETRATRICOPEPTIDE REPEAT-CONTAINING PROTEIN"/>
    <property type="match status" value="1"/>
</dbReference>
<feature type="domain" description="J" evidence="3">
    <location>
        <begin position="1080"/>
        <end position="1157"/>
    </location>
</feature>
<evidence type="ECO:0000256" key="2">
    <source>
        <dbReference type="SAM" id="MobiDB-lite"/>
    </source>
</evidence>
<protein>
    <submittedName>
        <fullName evidence="4">Tetratricopeptide TPR-1</fullName>
    </submittedName>
</protein>
<dbReference type="Gene3D" id="1.25.40.10">
    <property type="entry name" value="Tetratricopeptide repeat domain"/>
    <property type="match status" value="3"/>
</dbReference>
<gene>
    <name evidence="4" type="ORF">BVC80_609g18</name>
</gene>
<reference evidence="4 5" key="1">
    <citation type="journal article" date="2017" name="Mol. Plant">
        <title>The Genome of Medicinal Plant Macleaya cordata Provides New Insights into Benzylisoquinoline Alkaloids Metabolism.</title>
        <authorList>
            <person name="Liu X."/>
            <person name="Liu Y."/>
            <person name="Huang P."/>
            <person name="Ma Y."/>
            <person name="Qing Z."/>
            <person name="Tang Q."/>
            <person name="Cao H."/>
            <person name="Cheng P."/>
            <person name="Zheng Y."/>
            <person name="Yuan Z."/>
            <person name="Zhou Y."/>
            <person name="Liu J."/>
            <person name="Tang Z."/>
            <person name="Zhuo Y."/>
            <person name="Zhang Y."/>
            <person name="Yu L."/>
            <person name="Huang J."/>
            <person name="Yang P."/>
            <person name="Peng Q."/>
            <person name="Zhang J."/>
            <person name="Jiang W."/>
            <person name="Zhang Z."/>
            <person name="Lin K."/>
            <person name="Ro D.K."/>
            <person name="Chen X."/>
            <person name="Xiong X."/>
            <person name="Shang Y."/>
            <person name="Huang S."/>
            <person name="Zeng J."/>
        </authorList>
    </citation>
    <scope>NUCLEOTIDE SEQUENCE [LARGE SCALE GENOMIC DNA]</scope>
    <source>
        <strain evidence="5">cv. BLH2017</strain>
        <tissue evidence="4">Root</tissue>
    </source>
</reference>
<evidence type="ECO:0000256" key="1">
    <source>
        <dbReference type="SAM" id="Coils"/>
    </source>
</evidence>
<feature type="region of interest" description="Disordered" evidence="2">
    <location>
        <begin position="25"/>
        <end position="76"/>
    </location>
</feature>
<keyword evidence="5" id="KW-1185">Reference proteome</keyword>
<dbReference type="SMART" id="SM00271">
    <property type="entry name" value="DnaJ"/>
    <property type="match status" value="1"/>
</dbReference>
<feature type="coiled-coil region" evidence="1">
    <location>
        <begin position="1025"/>
        <end position="1076"/>
    </location>
</feature>
<dbReference type="PANTHER" id="PTHR45181:SF4">
    <property type="entry name" value="HEAT SHOCK PROTEIN DNAJ WITH TETRATRICOPEPTIDE REPEAT-CONTAINING PROTEIN"/>
    <property type="match status" value="1"/>
</dbReference>
<name>A0A200R0J7_MACCD</name>
<feature type="region of interest" description="Disordered" evidence="2">
    <location>
        <begin position="381"/>
        <end position="401"/>
    </location>
</feature>
<dbReference type="InterPro" id="IPR019734">
    <property type="entry name" value="TPR_rpt"/>
</dbReference>
<dbReference type="InterPro" id="IPR036869">
    <property type="entry name" value="J_dom_sf"/>
</dbReference>
<dbReference type="InterPro" id="IPR001623">
    <property type="entry name" value="DnaJ_domain"/>
</dbReference>
<dbReference type="Proteomes" id="UP000195402">
    <property type="component" value="Unassembled WGS sequence"/>
</dbReference>
<dbReference type="OMA" id="RSMNFAN"/>
<dbReference type="Gene3D" id="1.10.287.110">
    <property type="entry name" value="DnaJ domain"/>
    <property type="match status" value="1"/>
</dbReference>
<dbReference type="InParanoid" id="A0A200R0J7"/>
<comment type="caution">
    <text evidence="4">The sequence shown here is derived from an EMBL/GenBank/DDBJ whole genome shotgun (WGS) entry which is preliminary data.</text>
</comment>
<organism evidence="4 5">
    <name type="scientific">Macleaya cordata</name>
    <name type="common">Five-seeded plume-poppy</name>
    <name type="synonym">Bocconia cordata</name>
    <dbReference type="NCBI Taxonomy" id="56857"/>
    <lineage>
        <taxon>Eukaryota</taxon>
        <taxon>Viridiplantae</taxon>
        <taxon>Streptophyta</taxon>
        <taxon>Embryophyta</taxon>
        <taxon>Tracheophyta</taxon>
        <taxon>Spermatophyta</taxon>
        <taxon>Magnoliopsida</taxon>
        <taxon>Ranunculales</taxon>
        <taxon>Papaveraceae</taxon>
        <taxon>Papaveroideae</taxon>
        <taxon>Macleaya</taxon>
    </lineage>
</organism>
<feature type="compositionally biased region" description="Polar residues" evidence="2">
    <location>
        <begin position="381"/>
        <end position="394"/>
    </location>
</feature>
<proteinExistence type="predicted"/>
<dbReference type="EMBL" id="MVGT01000608">
    <property type="protein sequence ID" value="OVA16235.1"/>
    <property type="molecule type" value="Genomic_DNA"/>
</dbReference>
<dbReference type="SUPFAM" id="SSF48452">
    <property type="entry name" value="TPR-like"/>
    <property type="match status" value="2"/>
</dbReference>
<dbReference type="OrthoDB" id="10250354at2759"/>
<dbReference type="FunCoup" id="A0A200R0J7">
    <property type="interactions" value="1477"/>
</dbReference>
<dbReference type="CDD" id="cd06257">
    <property type="entry name" value="DnaJ"/>
    <property type="match status" value="1"/>
</dbReference>
<dbReference type="STRING" id="56857.A0A200R0J7"/>
<keyword evidence="1" id="KW-0175">Coiled coil</keyword>